<organism evidence="5 6">
    <name type="scientific">Nicotiana tabacum</name>
    <name type="common">Common tobacco</name>
    <dbReference type="NCBI Taxonomy" id="4097"/>
    <lineage>
        <taxon>Eukaryota</taxon>
        <taxon>Viridiplantae</taxon>
        <taxon>Streptophyta</taxon>
        <taxon>Embryophyta</taxon>
        <taxon>Tracheophyta</taxon>
        <taxon>Spermatophyta</taxon>
        <taxon>Magnoliopsida</taxon>
        <taxon>eudicotyledons</taxon>
        <taxon>Gunneridae</taxon>
        <taxon>Pentapetalae</taxon>
        <taxon>asterids</taxon>
        <taxon>lamiids</taxon>
        <taxon>Solanales</taxon>
        <taxon>Solanaceae</taxon>
        <taxon>Nicotianoideae</taxon>
        <taxon>Nicotianeae</taxon>
        <taxon>Nicotiana</taxon>
    </lineage>
</organism>
<keyword evidence="4" id="KW-1133">Transmembrane helix</keyword>
<feature type="compositionally biased region" description="Low complexity" evidence="3">
    <location>
        <begin position="1"/>
        <end position="25"/>
    </location>
</feature>
<dbReference type="OMA" id="NPNNHLT"/>
<keyword evidence="4" id="KW-0812">Transmembrane</keyword>
<dbReference type="PANTHER" id="PTHR31234:SF33">
    <property type="entry name" value="LATE EMBRYOGENESIS ABUNDANT PROTEIN LEA-2 SUBGROUP DOMAIN-CONTAINING PROTEIN"/>
    <property type="match status" value="1"/>
</dbReference>
<comment type="subcellular location">
    <subcellularLocation>
        <location evidence="1">Membrane</location>
    </subcellularLocation>
</comment>
<dbReference type="Proteomes" id="UP000790787">
    <property type="component" value="Chromosome 19"/>
</dbReference>
<feature type="region of interest" description="Disordered" evidence="3">
    <location>
        <begin position="1"/>
        <end position="35"/>
    </location>
</feature>
<gene>
    <name evidence="6" type="primary">LOC107780009</name>
</gene>
<dbReference type="GO" id="GO:0016020">
    <property type="term" value="C:membrane"/>
    <property type="evidence" value="ECO:0007669"/>
    <property type="project" value="UniProtKB-SubCell"/>
</dbReference>
<dbReference type="PaxDb" id="4097-A0A1S3YVK7"/>
<dbReference type="KEGG" id="nta:107780009"/>
<dbReference type="GO" id="GO:0098542">
    <property type="term" value="P:defense response to other organism"/>
    <property type="evidence" value="ECO:0007669"/>
    <property type="project" value="InterPro"/>
</dbReference>
<evidence type="ECO:0000256" key="3">
    <source>
        <dbReference type="SAM" id="MobiDB-lite"/>
    </source>
</evidence>
<sequence>MATKPSGTTTTPTTTNKNPTVKNQTYKPNVIPYRPNRRHNRRRRCNCRRCFCLCCFWSVLIIFSILFLAAIAGAIFYVLYHPQLPSFAISSLKISQFNLTTTSDDTTKLTTKFNITLSTKNKNKKLIYTYDPIVLTAESTNQIVLGNGIFPGFISIPNNVTNIHSTLSMVSQDLDVDSVSTLKSELKRKNGLPVKILLDTKMVVQMDKLKSKKVGIRVTCDNIHGLIPKGKIPTVASITNAKCKFDLRIKILRWTF</sequence>
<feature type="transmembrane region" description="Helical" evidence="4">
    <location>
        <begin position="50"/>
        <end position="80"/>
    </location>
</feature>
<evidence type="ECO:0000256" key="2">
    <source>
        <dbReference type="ARBA" id="ARBA00023136"/>
    </source>
</evidence>
<dbReference type="AlphaFoldDB" id="A0A1S3YVK7"/>
<dbReference type="STRING" id="4097.A0A1S3YVK7"/>
<dbReference type="RefSeq" id="XP_016456002.1">
    <property type="nucleotide sequence ID" value="XM_016600516.2"/>
</dbReference>
<dbReference type="GeneID" id="107780009"/>
<dbReference type="PANTHER" id="PTHR31234">
    <property type="entry name" value="LATE EMBRYOGENESIS ABUNDANT (LEA) HYDROXYPROLINE-RICH GLYCOPROTEIN FAMILY"/>
    <property type="match status" value="1"/>
</dbReference>
<reference evidence="5" key="1">
    <citation type="journal article" date="2014" name="Nat. Commun.">
        <title>The tobacco genome sequence and its comparison with those of tomato and potato.</title>
        <authorList>
            <person name="Sierro N."/>
            <person name="Battey J.N."/>
            <person name="Ouadi S."/>
            <person name="Bakaher N."/>
            <person name="Bovet L."/>
            <person name="Willig A."/>
            <person name="Goepfert S."/>
            <person name="Peitsch M.C."/>
            <person name="Ivanov N.V."/>
        </authorList>
    </citation>
    <scope>NUCLEOTIDE SEQUENCE [LARGE SCALE GENOMIC DNA]</scope>
</reference>
<reference evidence="6" key="2">
    <citation type="submission" date="2025-08" db="UniProtKB">
        <authorList>
            <consortium name="RefSeq"/>
        </authorList>
    </citation>
    <scope>IDENTIFICATION</scope>
    <source>
        <tissue evidence="6">Leaf</tissue>
    </source>
</reference>
<dbReference type="OrthoDB" id="777167at2759"/>
<evidence type="ECO:0000313" key="5">
    <source>
        <dbReference type="Proteomes" id="UP000790787"/>
    </source>
</evidence>
<evidence type="ECO:0000313" key="6">
    <source>
        <dbReference type="RefSeq" id="XP_016456002.1"/>
    </source>
</evidence>
<name>A0A1S3YVK7_TOBAC</name>
<accession>A0A1S3YVK7</accession>
<keyword evidence="2 4" id="KW-0472">Membrane</keyword>
<evidence type="ECO:0000256" key="1">
    <source>
        <dbReference type="ARBA" id="ARBA00004370"/>
    </source>
</evidence>
<dbReference type="RefSeq" id="XP_016456002.1">
    <property type="nucleotide sequence ID" value="XM_016600516.1"/>
</dbReference>
<keyword evidence="5" id="KW-1185">Reference proteome</keyword>
<dbReference type="InterPro" id="IPR044839">
    <property type="entry name" value="NDR1-like"/>
</dbReference>
<proteinExistence type="predicted"/>
<evidence type="ECO:0000256" key="4">
    <source>
        <dbReference type="SAM" id="Phobius"/>
    </source>
</evidence>
<protein>
    <submittedName>
        <fullName evidence="6">NDR1/HIN1-like protein 13</fullName>
    </submittedName>
</protein>